<gene>
    <name evidence="2" type="ORF">GCM10010123_41340</name>
</gene>
<accession>A0A8J3BBJ6</accession>
<dbReference type="EMBL" id="BMQB01000011">
    <property type="protein sequence ID" value="GGK07223.1"/>
    <property type="molecule type" value="Genomic_DNA"/>
</dbReference>
<name>A0A8J3BBJ6_9ACTN</name>
<dbReference type="AlphaFoldDB" id="A0A8J3BBJ6"/>
<keyword evidence="1" id="KW-0812">Transmembrane</keyword>
<evidence type="ECO:0000256" key="1">
    <source>
        <dbReference type="SAM" id="Phobius"/>
    </source>
</evidence>
<keyword evidence="1" id="KW-1133">Transmembrane helix</keyword>
<feature type="transmembrane region" description="Helical" evidence="1">
    <location>
        <begin position="74"/>
        <end position="95"/>
    </location>
</feature>
<sequence length="98" mass="10153">MDQWHPPLPRLAAVRRRAAAACGPASRLDLLGYRLGEWLARGRGAPAAIVDEVEPCLAGYLDAAARAGRRWGTAAGVVLGLAAAALIAAAGWLWAVVA</sequence>
<protein>
    <submittedName>
        <fullName evidence="2">Uncharacterized protein</fullName>
    </submittedName>
</protein>
<keyword evidence="1" id="KW-0472">Membrane</keyword>
<proteinExistence type="predicted"/>
<reference evidence="2" key="2">
    <citation type="submission" date="2020-09" db="EMBL/GenBank/DDBJ databases">
        <authorList>
            <person name="Sun Q."/>
            <person name="Ohkuma M."/>
        </authorList>
    </citation>
    <scope>NUCLEOTIDE SEQUENCE</scope>
    <source>
        <strain evidence="2">JCM 3090</strain>
    </source>
</reference>
<evidence type="ECO:0000313" key="2">
    <source>
        <dbReference type="EMBL" id="GGK07223.1"/>
    </source>
</evidence>
<reference evidence="2" key="1">
    <citation type="journal article" date="2014" name="Int. J. Syst. Evol. Microbiol.">
        <title>Complete genome sequence of Corynebacterium casei LMG S-19264T (=DSM 44701T), isolated from a smear-ripened cheese.</title>
        <authorList>
            <consortium name="US DOE Joint Genome Institute (JGI-PGF)"/>
            <person name="Walter F."/>
            <person name="Albersmeier A."/>
            <person name="Kalinowski J."/>
            <person name="Ruckert C."/>
        </authorList>
    </citation>
    <scope>NUCLEOTIDE SEQUENCE</scope>
    <source>
        <strain evidence="2">JCM 3090</strain>
    </source>
</reference>
<dbReference type="Proteomes" id="UP000649739">
    <property type="component" value="Unassembled WGS sequence"/>
</dbReference>
<dbReference type="RefSeq" id="WP_189171865.1">
    <property type="nucleotide sequence ID" value="NZ_BMQB01000011.1"/>
</dbReference>
<evidence type="ECO:0000313" key="3">
    <source>
        <dbReference type="Proteomes" id="UP000649739"/>
    </source>
</evidence>
<organism evidence="2 3">
    <name type="scientific">Pilimelia anulata</name>
    <dbReference type="NCBI Taxonomy" id="53371"/>
    <lineage>
        <taxon>Bacteria</taxon>
        <taxon>Bacillati</taxon>
        <taxon>Actinomycetota</taxon>
        <taxon>Actinomycetes</taxon>
        <taxon>Micromonosporales</taxon>
        <taxon>Micromonosporaceae</taxon>
        <taxon>Pilimelia</taxon>
    </lineage>
</organism>
<keyword evidence="3" id="KW-1185">Reference proteome</keyword>
<comment type="caution">
    <text evidence="2">The sequence shown here is derived from an EMBL/GenBank/DDBJ whole genome shotgun (WGS) entry which is preliminary data.</text>
</comment>